<feature type="chain" id="PRO_5046428241" description="Aromatic hydrocarbon degradation protein" evidence="1">
    <location>
        <begin position="23"/>
        <end position="430"/>
    </location>
</feature>
<evidence type="ECO:0000313" key="3">
    <source>
        <dbReference type="Proteomes" id="UP001165460"/>
    </source>
</evidence>
<dbReference type="SUPFAM" id="SSF56935">
    <property type="entry name" value="Porins"/>
    <property type="match status" value="1"/>
</dbReference>
<keyword evidence="1" id="KW-0732">Signal</keyword>
<keyword evidence="3" id="KW-1185">Reference proteome</keyword>
<name>A0ABS9ZTS3_9SPHI</name>
<organism evidence="2 3">
    <name type="scientific">Pedobacter montanisoli</name>
    <dbReference type="NCBI Taxonomy" id="2923277"/>
    <lineage>
        <taxon>Bacteria</taxon>
        <taxon>Pseudomonadati</taxon>
        <taxon>Bacteroidota</taxon>
        <taxon>Sphingobacteriia</taxon>
        <taxon>Sphingobacteriales</taxon>
        <taxon>Sphingobacteriaceae</taxon>
        <taxon>Pedobacter</taxon>
    </lineage>
</organism>
<evidence type="ECO:0000313" key="2">
    <source>
        <dbReference type="EMBL" id="MCJ0742011.1"/>
    </source>
</evidence>
<sequence length="430" mass="47149">MSYKLKYIKLALLLLMGSNALAQITVQSPYSKFGVGNLNGTTLPQQRSMGGISAGVFRSSYISNINTGNPASYAGIGLTTLDIGLSGDITTLKSNSLSERSFNSTLSHVAMAFPVTSKSSLSFGLLPYSELGYNFKNTVNIGGRSFDHIYAGEGGLSKAYLGYGIQFGDHFRIGANAEYLFGNLIQSTSTENADAGSFNSRSQHKNNIGGLTYSYGAQFDFKLNNKTSLIIGYSGSAPSSLKSKTSIVNTIYLKNSVGEELSALDTLDHVVNNSSNMKLPLLHNIGFSIYKENKWLFGADYRIGKWSDFRLDGTNQNLTDTYGVSVGGQFTPDVSAINGYFKRVDYRLGFSYDKTYVQINNTDVKQMAITVGLGLPLSSSYGRSSFYKMNFGTEIGKRGSLTNGLVKENYINFRLGFMLNDRWFQRFKFD</sequence>
<reference evidence="2" key="1">
    <citation type="submission" date="2022-03" db="EMBL/GenBank/DDBJ databases">
        <authorList>
            <person name="Woo C.Y."/>
        </authorList>
    </citation>
    <scope>NUCLEOTIDE SEQUENCE</scope>
    <source>
        <strain evidence="2">CYS-01</strain>
    </source>
</reference>
<dbReference type="Gene3D" id="2.40.160.60">
    <property type="entry name" value="Outer membrane protein transport protein (OMPP1/FadL/TodX)"/>
    <property type="match status" value="1"/>
</dbReference>
<evidence type="ECO:0000256" key="1">
    <source>
        <dbReference type="SAM" id="SignalP"/>
    </source>
</evidence>
<evidence type="ECO:0008006" key="4">
    <source>
        <dbReference type="Google" id="ProtNLM"/>
    </source>
</evidence>
<dbReference type="EMBL" id="JALGBH010000001">
    <property type="protein sequence ID" value="MCJ0742011.1"/>
    <property type="molecule type" value="Genomic_DNA"/>
</dbReference>
<gene>
    <name evidence="2" type="ORF">MMF97_04740</name>
</gene>
<accession>A0ABS9ZTS3</accession>
<proteinExistence type="predicted"/>
<feature type="signal peptide" evidence="1">
    <location>
        <begin position="1"/>
        <end position="22"/>
    </location>
</feature>
<comment type="caution">
    <text evidence="2">The sequence shown here is derived from an EMBL/GenBank/DDBJ whole genome shotgun (WGS) entry which is preliminary data.</text>
</comment>
<dbReference type="Proteomes" id="UP001165460">
    <property type="component" value="Unassembled WGS sequence"/>
</dbReference>
<dbReference type="RefSeq" id="WP_243360027.1">
    <property type="nucleotide sequence ID" value="NZ_JALGBH010000001.1"/>
</dbReference>
<protein>
    <recommendedName>
        <fullName evidence="4">Aromatic hydrocarbon degradation protein</fullName>
    </recommendedName>
</protein>